<evidence type="ECO:0000256" key="4">
    <source>
        <dbReference type="ARBA" id="ARBA00022729"/>
    </source>
</evidence>
<dbReference type="InterPro" id="IPR007867">
    <property type="entry name" value="GMC_OxRtase_C"/>
</dbReference>
<evidence type="ECO:0000256" key="7">
    <source>
        <dbReference type="ARBA" id="ARBA00023180"/>
    </source>
</evidence>
<dbReference type="Gene3D" id="3.30.560.10">
    <property type="entry name" value="Glucose Oxidase, domain 3"/>
    <property type="match status" value="1"/>
</dbReference>
<organism evidence="9 10">
    <name type="scientific">Marasmius crinis-equi</name>
    <dbReference type="NCBI Taxonomy" id="585013"/>
    <lineage>
        <taxon>Eukaryota</taxon>
        <taxon>Fungi</taxon>
        <taxon>Dikarya</taxon>
        <taxon>Basidiomycota</taxon>
        <taxon>Agaricomycotina</taxon>
        <taxon>Agaricomycetes</taxon>
        <taxon>Agaricomycetidae</taxon>
        <taxon>Agaricales</taxon>
        <taxon>Marasmiineae</taxon>
        <taxon>Marasmiaceae</taxon>
        <taxon>Marasmius</taxon>
    </lineage>
</organism>
<keyword evidence="4" id="KW-0732">Signal</keyword>
<gene>
    <name evidence="9" type="ORF">V5O48_015275</name>
</gene>
<keyword evidence="5" id="KW-0274">FAD</keyword>
<reference evidence="9 10" key="1">
    <citation type="submission" date="2024-02" db="EMBL/GenBank/DDBJ databases">
        <title>A draft genome for the cacao thread blight pathogen Marasmius crinis-equi.</title>
        <authorList>
            <person name="Cohen S.P."/>
            <person name="Baruah I.K."/>
            <person name="Amoako-Attah I."/>
            <person name="Bukari Y."/>
            <person name="Meinhardt L.W."/>
            <person name="Bailey B.A."/>
        </authorList>
    </citation>
    <scope>NUCLEOTIDE SEQUENCE [LARGE SCALE GENOMIC DNA]</scope>
    <source>
        <strain evidence="9 10">GH-76</strain>
    </source>
</reference>
<dbReference type="SUPFAM" id="SSF51905">
    <property type="entry name" value="FAD/NAD(P)-binding domain"/>
    <property type="match status" value="1"/>
</dbReference>
<evidence type="ECO:0000313" key="10">
    <source>
        <dbReference type="Proteomes" id="UP001465976"/>
    </source>
</evidence>
<dbReference type="PROSITE" id="PS00624">
    <property type="entry name" value="GMC_OXRED_2"/>
    <property type="match status" value="1"/>
</dbReference>
<dbReference type="SUPFAM" id="SSF54373">
    <property type="entry name" value="FAD-linked reductases, C-terminal domain"/>
    <property type="match status" value="1"/>
</dbReference>
<name>A0ABR3EVA6_9AGAR</name>
<dbReference type="PANTHER" id="PTHR11552:SF201">
    <property type="entry name" value="GLUCOSE-METHANOL-CHOLINE OXIDOREDUCTASE N-TERMINAL DOMAIN-CONTAINING PROTEIN"/>
    <property type="match status" value="1"/>
</dbReference>
<evidence type="ECO:0000259" key="8">
    <source>
        <dbReference type="PROSITE" id="PS00624"/>
    </source>
</evidence>
<dbReference type="InterPro" id="IPR012132">
    <property type="entry name" value="GMC_OxRdtase"/>
</dbReference>
<keyword evidence="3" id="KW-0285">Flavoprotein</keyword>
<keyword evidence="10" id="KW-1185">Reference proteome</keyword>
<dbReference type="InterPro" id="IPR036188">
    <property type="entry name" value="FAD/NAD-bd_sf"/>
</dbReference>
<evidence type="ECO:0000256" key="1">
    <source>
        <dbReference type="ARBA" id="ARBA00001974"/>
    </source>
</evidence>
<evidence type="ECO:0000256" key="6">
    <source>
        <dbReference type="ARBA" id="ARBA00023002"/>
    </source>
</evidence>
<keyword evidence="6" id="KW-0560">Oxidoreductase</keyword>
<dbReference type="Pfam" id="PF05199">
    <property type="entry name" value="GMC_oxred_C"/>
    <property type="match status" value="1"/>
</dbReference>
<dbReference type="EMBL" id="JBAHYK010001796">
    <property type="protein sequence ID" value="KAL0566730.1"/>
    <property type="molecule type" value="Genomic_DNA"/>
</dbReference>
<feature type="domain" description="Glucose-methanol-choline oxidoreductase N-terminal" evidence="8">
    <location>
        <begin position="279"/>
        <end position="293"/>
    </location>
</feature>
<dbReference type="Gene3D" id="3.50.50.60">
    <property type="entry name" value="FAD/NAD(P)-binding domain"/>
    <property type="match status" value="1"/>
</dbReference>
<dbReference type="InterPro" id="IPR000172">
    <property type="entry name" value="GMC_OxRdtase_N"/>
</dbReference>
<keyword evidence="7" id="KW-0325">Glycoprotein</keyword>
<proteinExistence type="inferred from homology"/>
<comment type="similarity">
    <text evidence="2">Belongs to the GMC oxidoreductase family.</text>
</comment>
<comment type="cofactor">
    <cofactor evidence="1">
        <name>FAD</name>
        <dbReference type="ChEBI" id="CHEBI:57692"/>
    </cofactor>
</comment>
<dbReference type="PIRSF" id="PIRSF000137">
    <property type="entry name" value="Alcohol_oxidase"/>
    <property type="match status" value="1"/>
</dbReference>
<evidence type="ECO:0000313" key="9">
    <source>
        <dbReference type="EMBL" id="KAL0566730.1"/>
    </source>
</evidence>
<dbReference type="Proteomes" id="UP001465976">
    <property type="component" value="Unassembled WGS sequence"/>
</dbReference>
<protein>
    <recommendedName>
        <fullName evidence="8">Glucose-methanol-choline oxidoreductase N-terminal domain-containing protein</fullName>
    </recommendedName>
</protein>
<sequence length="618" mass="66560">MNDIPQTVDYVIVGGGTAGNVVAARLAERGSSVLVLEAGKDDSAEAEVRTPGLFAPNFLNPARNWNFMSTPQSHLNGRQVYLPRSELSGKALGGSSTINLVQLNHPAAQELNDAFRVLGIDGWGWDDLLPYFKKSEKLNTTTPVDTHVHAEPNLHGDAGPIEKTLPTMTTPSKELFFKTMNEAGVEINPDIRRGSNVGVWNSFLAIDSNRSRVSSDTAYLKPGQSKYPHLSVATEAHVTRVLLSTPTDDSLPVAEGVEYVQGGKTRTVKAAKEVILCAGAYHTPQILELSGIGDRNILSKHGIKTLVDSPGVGANLREGIFGSCARSKYSLRTSFTGTRRGPACLRTAARGGFLRRATRRSGVSCGGIEAINTPHSQTERKGRFGLVPGTFAMVPASKVLSAEEKTTLKDAYKQAAKDADNPLVPKMVEMQLGWLDTDEVGFLEVMEASAFYPNTTTPMPTPGKRYCTIHCALQYPLSRGTVHIASPDPTEKPVVDPQFFSNKTDLEVMLAGMKFVRRRLSPAFGGPGREVAPGQAGDGDEKMREYIRNNMGVVFHPVGTAAMLPREMGGVVDAELRVYGAGRLRVVDASIFPVEFSTHPMATIYAVAEKAADLIGGA</sequence>
<evidence type="ECO:0000256" key="2">
    <source>
        <dbReference type="ARBA" id="ARBA00010790"/>
    </source>
</evidence>
<dbReference type="PANTHER" id="PTHR11552">
    <property type="entry name" value="GLUCOSE-METHANOL-CHOLINE GMC OXIDOREDUCTASE"/>
    <property type="match status" value="1"/>
</dbReference>
<comment type="caution">
    <text evidence="9">The sequence shown here is derived from an EMBL/GenBank/DDBJ whole genome shotgun (WGS) entry which is preliminary data.</text>
</comment>
<evidence type="ECO:0000256" key="3">
    <source>
        <dbReference type="ARBA" id="ARBA00022630"/>
    </source>
</evidence>
<evidence type="ECO:0000256" key="5">
    <source>
        <dbReference type="ARBA" id="ARBA00022827"/>
    </source>
</evidence>
<dbReference type="Pfam" id="PF00732">
    <property type="entry name" value="GMC_oxred_N"/>
    <property type="match status" value="1"/>
</dbReference>
<accession>A0ABR3EVA6</accession>